<dbReference type="RefSeq" id="WP_135996888.1">
    <property type="nucleotide sequence ID" value="NZ_CP071057.1"/>
</dbReference>
<dbReference type="EMBL" id="SRXW01000004">
    <property type="protein sequence ID" value="TGY87934.1"/>
    <property type="molecule type" value="Genomic_DNA"/>
</dbReference>
<proteinExistence type="predicted"/>
<feature type="compositionally biased region" description="Basic and acidic residues" evidence="1">
    <location>
        <begin position="18"/>
        <end position="45"/>
    </location>
</feature>
<evidence type="ECO:0000313" key="3">
    <source>
        <dbReference type="Proteomes" id="UP000308054"/>
    </source>
</evidence>
<organism evidence="2 3">
    <name type="scientific">Marinicauda algicola</name>
    <dbReference type="NCBI Taxonomy" id="2029849"/>
    <lineage>
        <taxon>Bacteria</taxon>
        <taxon>Pseudomonadati</taxon>
        <taxon>Pseudomonadota</taxon>
        <taxon>Alphaproteobacteria</taxon>
        <taxon>Maricaulales</taxon>
        <taxon>Maricaulaceae</taxon>
        <taxon>Marinicauda</taxon>
    </lineage>
</organism>
<feature type="compositionally biased region" description="Basic and acidic residues" evidence="1">
    <location>
        <begin position="115"/>
        <end position="124"/>
    </location>
</feature>
<dbReference type="Proteomes" id="UP000308054">
    <property type="component" value="Unassembled WGS sequence"/>
</dbReference>
<feature type="region of interest" description="Disordered" evidence="1">
    <location>
        <begin position="18"/>
        <end position="57"/>
    </location>
</feature>
<dbReference type="AlphaFoldDB" id="A0A4S2GXZ5"/>
<feature type="region of interest" description="Disordered" evidence="1">
    <location>
        <begin position="101"/>
        <end position="124"/>
    </location>
</feature>
<name>A0A4S2GXZ5_9PROT</name>
<reference evidence="2 3" key="1">
    <citation type="journal article" date="2017" name="Int. J. Syst. Evol. Microbiol.">
        <title>Marinicauda algicola sp. nov., isolated from a marine red alga Rhodosorus marinus.</title>
        <authorList>
            <person name="Jeong S.E."/>
            <person name="Jeon S.H."/>
            <person name="Chun B.H."/>
            <person name="Kim D.W."/>
            <person name="Jeon C.O."/>
        </authorList>
    </citation>
    <scope>NUCLEOTIDE SEQUENCE [LARGE SCALE GENOMIC DNA]</scope>
    <source>
        <strain evidence="2 3">JCM 31718</strain>
    </source>
</reference>
<evidence type="ECO:0000313" key="2">
    <source>
        <dbReference type="EMBL" id="TGY87934.1"/>
    </source>
</evidence>
<sequence length="124" mass="13906">MIDRFGHRVEHPRVSAQVADRRGIARGDRGPDRIRRRDDGRDAHPAARRQPAECGQFLDLPDSQLERGAAQIEQDLVDVGIFEQGSAHRRVRIVDILPVDASELSPHEPASANFEFERHDASPS</sequence>
<gene>
    <name evidence="2" type="ORF">E5163_13565</name>
</gene>
<keyword evidence="3" id="KW-1185">Reference proteome</keyword>
<evidence type="ECO:0000256" key="1">
    <source>
        <dbReference type="SAM" id="MobiDB-lite"/>
    </source>
</evidence>
<accession>A0A4S2GXZ5</accession>
<comment type="caution">
    <text evidence="2">The sequence shown here is derived from an EMBL/GenBank/DDBJ whole genome shotgun (WGS) entry which is preliminary data.</text>
</comment>
<protein>
    <submittedName>
        <fullName evidence="2">Uncharacterized protein</fullName>
    </submittedName>
</protein>